<organism evidence="1 2">
    <name type="scientific">Haemonchus contortus</name>
    <name type="common">Barber pole worm</name>
    <dbReference type="NCBI Taxonomy" id="6289"/>
    <lineage>
        <taxon>Eukaryota</taxon>
        <taxon>Metazoa</taxon>
        <taxon>Ecdysozoa</taxon>
        <taxon>Nematoda</taxon>
        <taxon>Chromadorea</taxon>
        <taxon>Rhabditida</taxon>
        <taxon>Rhabditina</taxon>
        <taxon>Rhabditomorpha</taxon>
        <taxon>Strongyloidea</taxon>
        <taxon>Trichostrongylidae</taxon>
        <taxon>Haemonchus</taxon>
    </lineage>
</organism>
<name>A0A7I5EAQ5_HAECO</name>
<protein>
    <submittedName>
        <fullName evidence="2">Secreted protein</fullName>
    </submittedName>
</protein>
<dbReference type="WBParaSite" id="HCON_00108100-00001">
    <property type="protein sequence ID" value="HCON_00108100-00001"/>
    <property type="gene ID" value="HCON_00108100"/>
</dbReference>
<dbReference type="Proteomes" id="UP000025227">
    <property type="component" value="Unplaced"/>
</dbReference>
<accession>A0A7I5EAQ5</accession>
<dbReference type="AlphaFoldDB" id="A0A7I5EAQ5"/>
<reference evidence="2" key="1">
    <citation type="submission" date="2020-12" db="UniProtKB">
        <authorList>
            <consortium name="WormBaseParasite"/>
        </authorList>
    </citation>
    <scope>IDENTIFICATION</scope>
    <source>
        <strain evidence="2">MHco3</strain>
    </source>
</reference>
<sequence>MNRTLPPVPSFRSAAFITCIAPTPTVSSKKGSLKAASSWLNPFWRDGTSTSRDEKADCMDRHCRASLQSGLQCVRRRSDRIRLTDATPL</sequence>
<evidence type="ECO:0000313" key="1">
    <source>
        <dbReference type="Proteomes" id="UP000025227"/>
    </source>
</evidence>
<evidence type="ECO:0000313" key="2">
    <source>
        <dbReference type="WBParaSite" id="HCON_00108100-00001"/>
    </source>
</evidence>
<proteinExistence type="predicted"/>
<accession>A0A7I4YM58</accession>
<keyword evidence="1" id="KW-1185">Reference proteome</keyword>